<evidence type="ECO:0000313" key="2">
    <source>
        <dbReference type="Proteomes" id="UP001187192"/>
    </source>
</evidence>
<name>A0AA88DYC0_FICCA</name>
<keyword evidence="2" id="KW-1185">Reference proteome</keyword>
<dbReference type="AlphaFoldDB" id="A0AA88DYC0"/>
<dbReference type="Proteomes" id="UP001187192">
    <property type="component" value="Unassembled WGS sequence"/>
</dbReference>
<dbReference type="EMBL" id="BTGU01000173">
    <property type="protein sequence ID" value="GMN64260.1"/>
    <property type="molecule type" value="Genomic_DNA"/>
</dbReference>
<evidence type="ECO:0000313" key="1">
    <source>
        <dbReference type="EMBL" id="GMN64260.1"/>
    </source>
</evidence>
<comment type="caution">
    <text evidence="1">The sequence shown here is derived from an EMBL/GenBank/DDBJ whole genome shotgun (WGS) entry which is preliminary data.</text>
</comment>
<gene>
    <name evidence="1" type="ORF">TIFTF001_033334</name>
</gene>
<proteinExistence type="predicted"/>
<organism evidence="1 2">
    <name type="scientific">Ficus carica</name>
    <name type="common">Common fig</name>
    <dbReference type="NCBI Taxonomy" id="3494"/>
    <lineage>
        <taxon>Eukaryota</taxon>
        <taxon>Viridiplantae</taxon>
        <taxon>Streptophyta</taxon>
        <taxon>Embryophyta</taxon>
        <taxon>Tracheophyta</taxon>
        <taxon>Spermatophyta</taxon>
        <taxon>Magnoliopsida</taxon>
        <taxon>eudicotyledons</taxon>
        <taxon>Gunneridae</taxon>
        <taxon>Pentapetalae</taxon>
        <taxon>rosids</taxon>
        <taxon>fabids</taxon>
        <taxon>Rosales</taxon>
        <taxon>Moraceae</taxon>
        <taxon>Ficeae</taxon>
        <taxon>Ficus</taxon>
    </lineage>
</organism>
<accession>A0AA88DYC0</accession>
<reference evidence="1" key="1">
    <citation type="submission" date="2023-07" db="EMBL/GenBank/DDBJ databases">
        <title>draft genome sequence of fig (Ficus carica).</title>
        <authorList>
            <person name="Takahashi T."/>
            <person name="Nishimura K."/>
        </authorList>
    </citation>
    <scope>NUCLEOTIDE SEQUENCE</scope>
</reference>
<sequence length="199" mass="21761">MQLADGPPLMLEVFKRMARNNGFNGSPFFELVQNEFERHYTNGSSSQRKKALFGGGRWKAVCVRTLSLSSDPQLLSRPFPPSPAVSVSLPAISIPLSGHLRLPLLPFRPFSSLALSSFSGCPSGSRCGFVYTVVHRDRVVYPRNLDHDNAPSAAFTTSNGEALRLSLLPLPTTSPPSPTSLPSQGLYLQFFTLFSSIDF</sequence>
<protein>
    <submittedName>
        <fullName evidence="1">Uncharacterized protein</fullName>
    </submittedName>
</protein>